<organism evidence="4 5">
    <name type="scientific">Fusarium napiforme</name>
    <dbReference type="NCBI Taxonomy" id="42672"/>
    <lineage>
        <taxon>Eukaryota</taxon>
        <taxon>Fungi</taxon>
        <taxon>Dikarya</taxon>
        <taxon>Ascomycota</taxon>
        <taxon>Pezizomycotina</taxon>
        <taxon>Sordariomycetes</taxon>
        <taxon>Hypocreomycetidae</taxon>
        <taxon>Hypocreales</taxon>
        <taxon>Nectriaceae</taxon>
        <taxon>Fusarium</taxon>
        <taxon>Fusarium fujikuroi species complex</taxon>
    </lineage>
</organism>
<protein>
    <recommendedName>
        <fullName evidence="1">ceramidase</fullName>
        <ecNumber evidence="1">3.5.1.23</ecNumber>
    </recommendedName>
</protein>
<dbReference type="GO" id="GO:0017040">
    <property type="term" value="F:N-acylsphingosine amidohydrolase activity"/>
    <property type="evidence" value="ECO:0007669"/>
    <property type="project" value="UniProtKB-EC"/>
</dbReference>
<comment type="caution">
    <text evidence="4">The sequence shown here is derived from an EMBL/GenBank/DDBJ whole genome shotgun (WGS) entry which is preliminary data.</text>
</comment>
<dbReference type="PANTHER" id="PTHR28583">
    <property type="entry name" value="ACID AMIDASE"/>
    <property type="match status" value="1"/>
</dbReference>
<dbReference type="AlphaFoldDB" id="A0A8H5MX88"/>
<evidence type="ECO:0000313" key="4">
    <source>
        <dbReference type="EMBL" id="KAF5544222.1"/>
    </source>
</evidence>
<evidence type="ECO:0000256" key="1">
    <source>
        <dbReference type="ARBA" id="ARBA00011891"/>
    </source>
</evidence>
<dbReference type="EMBL" id="JAAOAO010000386">
    <property type="protein sequence ID" value="KAF5544222.1"/>
    <property type="molecule type" value="Genomic_DNA"/>
</dbReference>
<reference evidence="4 5" key="1">
    <citation type="submission" date="2020-05" db="EMBL/GenBank/DDBJ databases">
        <title>Identification and distribution of gene clusters putatively required for synthesis of sphingolipid metabolism inhibitors in phylogenetically diverse species of the filamentous fungus Fusarium.</title>
        <authorList>
            <person name="Kim H.-S."/>
            <person name="Busman M."/>
            <person name="Brown D.W."/>
            <person name="Divon H."/>
            <person name="Uhlig S."/>
            <person name="Proctor R.H."/>
        </authorList>
    </citation>
    <scope>NUCLEOTIDE SEQUENCE [LARGE SCALE GENOMIC DNA]</scope>
    <source>
        <strain evidence="4 5">NRRL 25196</strain>
    </source>
</reference>
<proteinExistence type="predicted"/>
<dbReference type="EC" id="3.5.1.23" evidence="1"/>
<feature type="domain" description="Acid ceramidase N-terminal" evidence="3">
    <location>
        <begin position="6"/>
        <end position="68"/>
    </location>
</feature>
<sequence length="450" mass="50531">MSELREIPKFTVDLSLPPETRYDHIVPHFKTAVDSCDLPSLFYTLLDELVGKSAGKIIAAISPLLMRRVHSDEENAELVGISRAIGIPMHILVAFNVLLDLLLGCTSGGVRTLDPDSGGKATRMLHFRTLDWDMNQLRNIIVELDFVRTPGGPVIATTVGYLGYIGVLTGVRKGMSLSLNFRPHHARDTLRQRLSYRYNQAMVVLGQRQSISSSLREILLGDSTIPEKQSDEAHETDNTSPDLQDQYVQQVLSKLSTSSSTAAYLILCQPDRVLILEKDNHSASIRESDTFLTAYNHDVKDEDNPELLQQAAAELAAGADATGMADLVAHSLERKHDLDKLWKKCVRACRRRHKLRDDVVTREDVVKFLQNDMIRNEETHYAVIMDPKEGKVLWRSAYECMGAAAYYGKSGIQYEQRSKGRQSETVPFDNEFTLHGLISECDPEYRAESK</sequence>
<dbReference type="InterPro" id="IPR029130">
    <property type="entry name" value="Acid_ceramidase_N"/>
</dbReference>
<evidence type="ECO:0000259" key="3">
    <source>
        <dbReference type="Pfam" id="PF15508"/>
    </source>
</evidence>
<feature type="region of interest" description="Disordered" evidence="2">
    <location>
        <begin position="224"/>
        <end position="243"/>
    </location>
</feature>
<keyword evidence="5" id="KW-1185">Reference proteome</keyword>
<evidence type="ECO:0000256" key="2">
    <source>
        <dbReference type="SAM" id="MobiDB-lite"/>
    </source>
</evidence>
<accession>A0A8H5MX88</accession>
<gene>
    <name evidence="4" type="ORF">FNAPI_9451</name>
</gene>
<dbReference type="Pfam" id="PF15508">
    <property type="entry name" value="NAAA-beta"/>
    <property type="match status" value="1"/>
</dbReference>
<feature type="compositionally biased region" description="Basic and acidic residues" evidence="2">
    <location>
        <begin position="228"/>
        <end position="237"/>
    </location>
</feature>
<dbReference type="Proteomes" id="UP000574317">
    <property type="component" value="Unassembled WGS sequence"/>
</dbReference>
<dbReference type="PANTHER" id="PTHR28583:SF1">
    <property type="entry name" value="ACID CERAMIDASE"/>
    <property type="match status" value="1"/>
</dbReference>
<evidence type="ECO:0000313" key="5">
    <source>
        <dbReference type="Proteomes" id="UP000574317"/>
    </source>
</evidence>
<name>A0A8H5MX88_9HYPO</name>